<dbReference type="Pfam" id="PF23500">
    <property type="entry name" value="DUF7133"/>
    <property type="match status" value="1"/>
</dbReference>
<dbReference type="SMART" id="SM00567">
    <property type="entry name" value="EZ_HEAT"/>
    <property type="match status" value="4"/>
</dbReference>
<dbReference type="SUPFAM" id="SSF48371">
    <property type="entry name" value="ARM repeat"/>
    <property type="match status" value="1"/>
</dbReference>
<evidence type="ECO:0000313" key="7">
    <source>
        <dbReference type="EMBL" id="MBA2225823.1"/>
    </source>
</evidence>
<dbReference type="Gene3D" id="2.60.120.560">
    <property type="entry name" value="Exo-inulinase, domain 1"/>
    <property type="match status" value="1"/>
</dbReference>
<evidence type="ECO:0000256" key="1">
    <source>
        <dbReference type="ARBA" id="ARBA00022617"/>
    </source>
</evidence>
<reference evidence="7 8" key="1">
    <citation type="submission" date="2020-07" db="EMBL/GenBank/DDBJ databases">
        <title>Thermogemmata thermophila gen. nov., sp. nov., a novel moderate thermophilic planctomycete from a Kamchatka hot spring.</title>
        <authorList>
            <person name="Elcheninov A.G."/>
            <person name="Podosokorskaya O.A."/>
            <person name="Kovaleva O.L."/>
            <person name="Novikov A."/>
            <person name="Bonch-Osmolovskaya E.A."/>
            <person name="Toshchakov S.V."/>
            <person name="Kublanov I.V."/>
        </authorList>
    </citation>
    <scope>NUCLEOTIDE SEQUENCE [LARGE SCALE GENOMIC DNA]</scope>
    <source>
        <strain evidence="7 8">2918</strain>
    </source>
</reference>
<feature type="region of interest" description="Disordered" evidence="5">
    <location>
        <begin position="15"/>
        <end position="34"/>
    </location>
</feature>
<dbReference type="InterPro" id="IPR016024">
    <property type="entry name" value="ARM-type_fold"/>
</dbReference>
<sequence>MSPWILSLALLAPAQSSDGSAGNNEVGHLPRAADGRPLNLDFETGDLRDWAAEGEAFRDQPIRGDTVRRRRGDMRSRHQGEYWIGGYEKYGDKPTGTLTSVPFRVTHRWASFLVGGGPWPETCVEILCGPNVILRVSGLEEEDMRRVVVDLSQYVGQDIRIRLVDRHSGHWGHINFDDFRFHDQKPNFPERPKHHPLPPPDQYKYAGLPPQQAAQVMTVPPGFSVTLFAGEPDVHQPIAFCLDHRGRLWVIEAYTYPQRQPEKGPLIPVQPGKPAVGDKIIIFEDTNGDGKYDKRTVFLEGLNLASGIEVGFGGVWVGAAPYLLFIPDKDGDDKPDGPPQILLDGWGWQDTHETLNSFIWGPDGWLYGCHGVFTHSRVGKPGTPDKDRIPINAGIWRYHPTRHVFEVVAHGTSNPWGLDYNAWGDFFCEACVIPHMWHIVLGGRYHRQAGTHFNPYTYDDIKTIAVHRHYVGPTPHGGNNRSDSAGGGHAHCGLMCYQGGAWPKEYWGKLFMGNLHGHRLNVDIITPKGSGYVANRQPDFLLSHDRWFIPVAIKSGPDGNAYLLDWYDKQICHLPQPEKWDRTNGRIYKISYQGTRPVVGLDLSRCSDLQLVQYQEHSNDWYARMARRLLQERAYQRSLQADRPACPEDCLLEEQAYRHLVALASRHPEPTIRLRAWWTLHQVHPDGCPLLKQALQDADPHIRAWAILLACENGLPAWLTSGDLNDLYGPQETSPIVRRALVSVVLRDPSRYVPALPRLMPRWLAHAEDASDPNLPYLYWYALEPYVARQPADGLRLAAEGKIPFVQECAARRVGALGTPEALRLLVQHLVQAPGEEQRGAYLRGLQEAARGKRQLPMPEGWPQALELLLRARDSAVRQQALALAATFGDKSALTLLRKVLADPQADAGARLSALTALVDARDAEAIPLLHAAVAEPSLRASAIRALAAWDHPQTPAVLLLHYPRLTLAEKREVLATLASRLSFARELMAAIAARKIPASDVPAEIIRQLRSYKDASLDRQIAELWGIVRDSPAERKALIAQWRARLNASPPGDPILGRAIFAKTCQQCHVLYGVGGQVGPEITGANRSSLDYLLENILDPSAVIPKEYAATRIVTSDDRTIIGIIKTENNGVLTIQTERELLTLPVADIVERKPSEQSMMPDDILRQLSEWEFRCLIAYLQTTQQVPMLATPDNAKDFFNGKDLTGWDGDRTLWTVEEGAIVGRTKTGLKRNNFLVSQLAVEDFKLSLKVKLVPNKENSGIQFRSVLLPDGEMRGPQADIGAGWWGKLYEESGRGLLAKEGGEKYVKPEDWNDYVIEAIGPRVRIWINGQLCTDYTDDKLARRGVIGLQIHSGGPMEIRFKDLRLEVYPSQPAPEKKTEKK</sequence>
<evidence type="ECO:0000313" key="8">
    <source>
        <dbReference type="Proteomes" id="UP000542342"/>
    </source>
</evidence>
<evidence type="ECO:0000259" key="6">
    <source>
        <dbReference type="PROSITE" id="PS51007"/>
    </source>
</evidence>
<dbReference type="PANTHER" id="PTHR33546">
    <property type="entry name" value="LARGE, MULTIFUNCTIONAL SECRETED PROTEIN-RELATED"/>
    <property type="match status" value="1"/>
</dbReference>
<dbReference type="NCBIfam" id="TIGR02603">
    <property type="entry name" value="CxxCH_TIGR02603"/>
    <property type="match status" value="1"/>
</dbReference>
<dbReference type="InterPro" id="IPR011989">
    <property type="entry name" value="ARM-like"/>
</dbReference>
<gene>
    <name evidence="7" type="ORF">H0921_06555</name>
</gene>
<name>A0A7V8VD07_9BACT</name>
<feature type="domain" description="Cytochrome c" evidence="6">
    <location>
        <begin position="1053"/>
        <end position="1185"/>
    </location>
</feature>
<dbReference type="InterPro" id="IPR004155">
    <property type="entry name" value="PBS_lyase_HEAT"/>
</dbReference>
<dbReference type="InterPro" id="IPR055557">
    <property type="entry name" value="DUF7133"/>
</dbReference>
<dbReference type="PANTHER" id="PTHR33546:SF1">
    <property type="entry name" value="LARGE, MULTIFUNCTIONAL SECRETED PROTEIN"/>
    <property type="match status" value="1"/>
</dbReference>
<dbReference type="Proteomes" id="UP000542342">
    <property type="component" value="Unassembled WGS sequence"/>
</dbReference>
<dbReference type="GO" id="GO:0020037">
    <property type="term" value="F:heme binding"/>
    <property type="evidence" value="ECO:0007669"/>
    <property type="project" value="InterPro"/>
</dbReference>
<dbReference type="Pfam" id="PF06439">
    <property type="entry name" value="3keto-disac_hyd"/>
    <property type="match status" value="1"/>
</dbReference>
<dbReference type="Gene3D" id="1.25.10.10">
    <property type="entry name" value="Leucine-rich Repeat Variant"/>
    <property type="match status" value="2"/>
</dbReference>
<dbReference type="EMBL" id="JACEFB010000003">
    <property type="protein sequence ID" value="MBA2225823.1"/>
    <property type="molecule type" value="Genomic_DNA"/>
</dbReference>
<dbReference type="InterPro" id="IPR011042">
    <property type="entry name" value="6-blade_b-propeller_TolB-like"/>
</dbReference>
<evidence type="ECO:0000256" key="2">
    <source>
        <dbReference type="ARBA" id="ARBA00022723"/>
    </source>
</evidence>
<dbReference type="InterPro" id="IPR036909">
    <property type="entry name" value="Cyt_c-like_dom_sf"/>
</dbReference>
<comment type="caution">
    <text evidence="7">The sequence shown here is derived from an EMBL/GenBank/DDBJ whole genome shotgun (WGS) entry which is preliminary data.</text>
</comment>
<evidence type="ECO:0000256" key="3">
    <source>
        <dbReference type="ARBA" id="ARBA00023004"/>
    </source>
</evidence>
<protein>
    <submittedName>
        <fullName evidence="7">DUF1080 domain-containing protein</fullName>
    </submittedName>
</protein>
<dbReference type="RefSeq" id="WP_194537259.1">
    <property type="nucleotide sequence ID" value="NZ_JACEFB010000003.1"/>
</dbReference>
<dbReference type="SUPFAM" id="SSF46626">
    <property type="entry name" value="Cytochrome c"/>
    <property type="match status" value="1"/>
</dbReference>
<keyword evidence="2 4" id="KW-0479">Metal-binding</keyword>
<keyword evidence="8" id="KW-1185">Reference proteome</keyword>
<dbReference type="PROSITE" id="PS51007">
    <property type="entry name" value="CYTC"/>
    <property type="match status" value="1"/>
</dbReference>
<dbReference type="GO" id="GO:0046872">
    <property type="term" value="F:metal ion binding"/>
    <property type="evidence" value="ECO:0007669"/>
    <property type="project" value="UniProtKB-KW"/>
</dbReference>
<keyword evidence="3 4" id="KW-0408">Iron</keyword>
<dbReference type="InterPro" id="IPR013428">
    <property type="entry name" value="Membrane-bound_put_N"/>
</dbReference>
<proteinExistence type="predicted"/>
<accession>A0A7V8VD07</accession>
<dbReference type="Gene3D" id="2.120.10.30">
    <property type="entry name" value="TolB, C-terminal domain"/>
    <property type="match status" value="1"/>
</dbReference>
<evidence type="ECO:0000256" key="5">
    <source>
        <dbReference type="SAM" id="MobiDB-lite"/>
    </source>
</evidence>
<dbReference type="Gene3D" id="1.10.760.10">
    <property type="entry name" value="Cytochrome c-like domain"/>
    <property type="match status" value="1"/>
</dbReference>
<dbReference type="InterPro" id="IPR013427">
    <property type="entry name" value="Haem-bd_dom_put"/>
</dbReference>
<dbReference type="SUPFAM" id="SSF50952">
    <property type="entry name" value="Soluble quinoprotein glucose dehydrogenase"/>
    <property type="match status" value="1"/>
</dbReference>
<dbReference type="InterPro" id="IPR009056">
    <property type="entry name" value="Cyt_c-like_dom"/>
</dbReference>
<keyword evidence="1 4" id="KW-0349">Heme</keyword>
<dbReference type="InterPro" id="IPR011041">
    <property type="entry name" value="Quinoprot_gluc/sorb_DH_b-prop"/>
</dbReference>
<dbReference type="GO" id="GO:0009055">
    <property type="term" value="F:electron transfer activity"/>
    <property type="evidence" value="ECO:0007669"/>
    <property type="project" value="InterPro"/>
</dbReference>
<dbReference type="GO" id="GO:0016787">
    <property type="term" value="F:hydrolase activity"/>
    <property type="evidence" value="ECO:0007669"/>
    <property type="project" value="InterPro"/>
</dbReference>
<dbReference type="InterPro" id="IPR010496">
    <property type="entry name" value="AL/BT2_dom"/>
</dbReference>
<evidence type="ECO:0000256" key="4">
    <source>
        <dbReference type="PROSITE-ProRule" id="PRU00433"/>
    </source>
</evidence>
<organism evidence="7 8">
    <name type="scientific">Thermogemmata fonticola</name>
    <dbReference type="NCBI Taxonomy" id="2755323"/>
    <lineage>
        <taxon>Bacteria</taxon>
        <taxon>Pseudomonadati</taxon>
        <taxon>Planctomycetota</taxon>
        <taxon>Planctomycetia</taxon>
        <taxon>Gemmatales</taxon>
        <taxon>Gemmataceae</taxon>
        <taxon>Thermogemmata</taxon>
    </lineage>
</organism>
<dbReference type="NCBIfam" id="TIGR02604">
    <property type="entry name" value="Piru_Ver_Nterm"/>
    <property type="match status" value="1"/>
</dbReference>